<dbReference type="EMBL" id="JBHSNC010000054">
    <property type="protein sequence ID" value="MFC5531473.1"/>
    <property type="molecule type" value="Genomic_DNA"/>
</dbReference>
<dbReference type="SUPFAM" id="SSF46689">
    <property type="entry name" value="Homeodomain-like"/>
    <property type="match status" value="1"/>
</dbReference>
<evidence type="ECO:0000313" key="5">
    <source>
        <dbReference type="EMBL" id="MFC5531473.1"/>
    </source>
</evidence>
<dbReference type="Pfam" id="PF12833">
    <property type="entry name" value="HTH_18"/>
    <property type="match status" value="1"/>
</dbReference>
<evidence type="ECO:0000313" key="6">
    <source>
        <dbReference type="Proteomes" id="UP001596108"/>
    </source>
</evidence>
<dbReference type="InterPro" id="IPR018060">
    <property type="entry name" value="HTH_AraC"/>
</dbReference>
<organism evidence="5 6">
    <name type="scientific">Cohnella yongneupensis</name>
    <dbReference type="NCBI Taxonomy" id="425006"/>
    <lineage>
        <taxon>Bacteria</taxon>
        <taxon>Bacillati</taxon>
        <taxon>Bacillota</taxon>
        <taxon>Bacilli</taxon>
        <taxon>Bacillales</taxon>
        <taxon>Paenibacillaceae</taxon>
        <taxon>Cohnella</taxon>
    </lineage>
</organism>
<evidence type="ECO:0000259" key="4">
    <source>
        <dbReference type="PROSITE" id="PS01124"/>
    </source>
</evidence>
<gene>
    <name evidence="5" type="ORF">ACFPQ4_18800</name>
</gene>
<dbReference type="SUPFAM" id="SSF51215">
    <property type="entry name" value="Regulatory protein AraC"/>
    <property type="match status" value="1"/>
</dbReference>
<proteinExistence type="predicted"/>
<dbReference type="InterPro" id="IPR037923">
    <property type="entry name" value="HTH-like"/>
</dbReference>
<comment type="caution">
    <text evidence="5">The sequence shown here is derived from an EMBL/GenBank/DDBJ whole genome shotgun (WGS) entry which is preliminary data.</text>
</comment>
<dbReference type="Pfam" id="PF02311">
    <property type="entry name" value="AraC_binding"/>
    <property type="match status" value="1"/>
</dbReference>
<evidence type="ECO:0000256" key="3">
    <source>
        <dbReference type="ARBA" id="ARBA00023163"/>
    </source>
</evidence>
<dbReference type="PANTHER" id="PTHR43280:SF2">
    <property type="entry name" value="HTH-TYPE TRANSCRIPTIONAL REGULATOR EXSA"/>
    <property type="match status" value="1"/>
</dbReference>
<dbReference type="InterPro" id="IPR020449">
    <property type="entry name" value="Tscrpt_reg_AraC-type_HTH"/>
</dbReference>
<dbReference type="PANTHER" id="PTHR43280">
    <property type="entry name" value="ARAC-FAMILY TRANSCRIPTIONAL REGULATOR"/>
    <property type="match status" value="1"/>
</dbReference>
<dbReference type="RefSeq" id="WP_378113435.1">
    <property type="nucleotide sequence ID" value="NZ_JBHSNC010000054.1"/>
</dbReference>
<dbReference type="InterPro" id="IPR009057">
    <property type="entry name" value="Homeodomain-like_sf"/>
</dbReference>
<dbReference type="Proteomes" id="UP001596108">
    <property type="component" value="Unassembled WGS sequence"/>
</dbReference>
<reference evidence="6" key="1">
    <citation type="journal article" date="2019" name="Int. J. Syst. Evol. Microbiol.">
        <title>The Global Catalogue of Microorganisms (GCM) 10K type strain sequencing project: providing services to taxonomists for standard genome sequencing and annotation.</title>
        <authorList>
            <consortium name="The Broad Institute Genomics Platform"/>
            <consortium name="The Broad Institute Genome Sequencing Center for Infectious Disease"/>
            <person name="Wu L."/>
            <person name="Ma J."/>
        </authorList>
    </citation>
    <scope>NUCLEOTIDE SEQUENCE [LARGE SCALE GENOMIC DNA]</scope>
    <source>
        <strain evidence="6">CGMCC 1.18578</strain>
    </source>
</reference>
<feature type="domain" description="HTH araC/xylS-type" evidence="4">
    <location>
        <begin position="186"/>
        <end position="284"/>
    </location>
</feature>
<keyword evidence="6" id="KW-1185">Reference proteome</keyword>
<keyword evidence="2" id="KW-0238">DNA-binding</keyword>
<evidence type="ECO:0000256" key="2">
    <source>
        <dbReference type="ARBA" id="ARBA00023125"/>
    </source>
</evidence>
<dbReference type="Gene3D" id="1.10.10.60">
    <property type="entry name" value="Homeodomain-like"/>
    <property type="match status" value="2"/>
</dbReference>
<dbReference type="PROSITE" id="PS01124">
    <property type="entry name" value="HTH_ARAC_FAMILY_2"/>
    <property type="match status" value="1"/>
</dbReference>
<name>A0ABW0R425_9BACL</name>
<keyword evidence="1" id="KW-0805">Transcription regulation</keyword>
<dbReference type="InterPro" id="IPR003313">
    <property type="entry name" value="AraC-bd"/>
</dbReference>
<keyword evidence="3" id="KW-0804">Transcription</keyword>
<sequence>MKCLELPIPPLPQCLTVGNSVWSPGMQHAERNFLVYDLLIVKSGRFNIMEEDTTYELDAGGVIMLEPGRTHRGHHPVTESTEIYWAHFLHTPPARTLEQEQIPWSYLLRKGTDGDTLPSEQFMYVPKCAYLDTRPLYPVLDEMVQLHRMFSIKNALRLQLLSAELLYRLQAAVSTGDHSRSYQLAEQIMDYLHRNQLKSFDAADLEAQLHFNIDYLTRCLKLHTGLSPLQYLHRLQMESACSLLLQSDWPIQEIGERVGQPNANYFIRLFRKSMGISPGKYRAQHKIRI</sequence>
<dbReference type="SMART" id="SM00342">
    <property type="entry name" value="HTH_ARAC"/>
    <property type="match status" value="1"/>
</dbReference>
<protein>
    <submittedName>
        <fullName evidence="5">Helix-turn-helix transcriptional regulator</fullName>
    </submittedName>
</protein>
<evidence type="ECO:0000256" key="1">
    <source>
        <dbReference type="ARBA" id="ARBA00023015"/>
    </source>
</evidence>
<dbReference type="PRINTS" id="PR00032">
    <property type="entry name" value="HTHARAC"/>
</dbReference>
<accession>A0ABW0R425</accession>